<evidence type="ECO:0000313" key="2">
    <source>
        <dbReference type="Proteomes" id="UP001054252"/>
    </source>
</evidence>
<protein>
    <submittedName>
        <fullName evidence="1">Uncharacterized protein</fullName>
    </submittedName>
</protein>
<reference evidence="1 2" key="1">
    <citation type="journal article" date="2021" name="Commun. Biol.">
        <title>The genome of Shorea leprosula (Dipterocarpaceae) highlights the ecological relevance of drought in aseasonal tropical rainforests.</title>
        <authorList>
            <person name="Ng K.K.S."/>
            <person name="Kobayashi M.J."/>
            <person name="Fawcett J.A."/>
            <person name="Hatakeyama M."/>
            <person name="Paape T."/>
            <person name="Ng C.H."/>
            <person name="Ang C.C."/>
            <person name="Tnah L.H."/>
            <person name="Lee C.T."/>
            <person name="Nishiyama T."/>
            <person name="Sese J."/>
            <person name="O'Brien M.J."/>
            <person name="Copetti D."/>
            <person name="Mohd Noor M.I."/>
            <person name="Ong R.C."/>
            <person name="Putra M."/>
            <person name="Sireger I.Z."/>
            <person name="Indrioko S."/>
            <person name="Kosugi Y."/>
            <person name="Izuno A."/>
            <person name="Isagi Y."/>
            <person name="Lee S.L."/>
            <person name="Shimizu K.K."/>
        </authorList>
    </citation>
    <scope>NUCLEOTIDE SEQUENCE [LARGE SCALE GENOMIC DNA]</scope>
    <source>
        <strain evidence="1">214</strain>
    </source>
</reference>
<gene>
    <name evidence="1" type="ORF">SLEP1_g58538</name>
</gene>
<evidence type="ECO:0000313" key="1">
    <source>
        <dbReference type="EMBL" id="GKV51924.1"/>
    </source>
</evidence>
<name>A0AAV5MSE5_9ROSI</name>
<sequence length="58" mass="6619">MRTWNLPWPPRSASQICQGELPNFKSKGNLLLLQIPQKRIPPPSSEEPEVNPLWLATL</sequence>
<comment type="caution">
    <text evidence="1">The sequence shown here is derived from an EMBL/GenBank/DDBJ whole genome shotgun (WGS) entry which is preliminary data.</text>
</comment>
<accession>A0AAV5MSE5</accession>
<keyword evidence="2" id="KW-1185">Reference proteome</keyword>
<dbReference type="Proteomes" id="UP001054252">
    <property type="component" value="Unassembled WGS sequence"/>
</dbReference>
<dbReference type="AlphaFoldDB" id="A0AAV5MSE5"/>
<dbReference type="EMBL" id="BPVZ01000565">
    <property type="protein sequence ID" value="GKV51924.1"/>
    <property type="molecule type" value="Genomic_DNA"/>
</dbReference>
<proteinExistence type="predicted"/>
<organism evidence="1 2">
    <name type="scientific">Rubroshorea leprosula</name>
    <dbReference type="NCBI Taxonomy" id="152421"/>
    <lineage>
        <taxon>Eukaryota</taxon>
        <taxon>Viridiplantae</taxon>
        <taxon>Streptophyta</taxon>
        <taxon>Embryophyta</taxon>
        <taxon>Tracheophyta</taxon>
        <taxon>Spermatophyta</taxon>
        <taxon>Magnoliopsida</taxon>
        <taxon>eudicotyledons</taxon>
        <taxon>Gunneridae</taxon>
        <taxon>Pentapetalae</taxon>
        <taxon>rosids</taxon>
        <taxon>malvids</taxon>
        <taxon>Malvales</taxon>
        <taxon>Dipterocarpaceae</taxon>
        <taxon>Rubroshorea</taxon>
    </lineage>
</organism>